<dbReference type="RefSeq" id="WP_246513404.1">
    <property type="nucleotide sequence ID" value="NZ_JAGINO010000020.1"/>
</dbReference>
<dbReference type="PROSITE" id="PS51123">
    <property type="entry name" value="OMPA_2"/>
    <property type="match status" value="1"/>
</dbReference>
<name>A0ABU0MSC6_9PROT</name>
<feature type="domain" description="OmpA-like" evidence="3">
    <location>
        <begin position="336"/>
        <end position="454"/>
    </location>
</feature>
<sequence>MGDGDMTAEERLDRTAGETQARNRPPGPASTGPTSTGPASTGPAGPLAGPLAAALTAARPAPADGGEAEPPPRFAPRHADALNPLLTIAAPVLALAGGLRDRPAPAPALAAPAMAALERFDREAEAAGLDPGERRAARVALAATLDDVARAAGHGGLAVGEPGAGVRFFDLLDGMLGDPRRHRHALELFYACLSLGFEGRYRDRPGGAHDLAHLRDELYRVLRRARGEAAAELSPAWRGVAEPFRPLGGTLPAWIVWTVVALALSGLYVHLAASLDGQAAPVAARVAALLPDRPVEIARQVPAPPPAAGPALVARVTGLLEPEIRGGAVEVLAGGDGALVIRIPAAAMFATAGDAVKARHRAVVERVAQALAPEAGRVVVVGHTDATMPHGGRLADPQALSEARAEAVRRLLERSVAPARLSAEGRGDREPIAADETPAGRDANRRIDIRLYPE</sequence>
<dbReference type="Gene3D" id="1.25.40.590">
    <property type="entry name" value="Type IV / VI secretion system, DotU"/>
    <property type="match status" value="1"/>
</dbReference>
<feature type="region of interest" description="Disordered" evidence="2">
    <location>
        <begin position="1"/>
        <end position="78"/>
    </location>
</feature>
<proteinExistence type="predicted"/>
<evidence type="ECO:0000313" key="4">
    <source>
        <dbReference type="EMBL" id="MDQ0536365.1"/>
    </source>
</evidence>
<dbReference type="Pfam" id="PF09850">
    <property type="entry name" value="DotU"/>
    <property type="match status" value="1"/>
</dbReference>
<organism evidence="4 5">
    <name type="scientific">Azospirillum picis</name>
    <dbReference type="NCBI Taxonomy" id="488438"/>
    <lineage>
        <taxon>Bacteria</taxon>
        <taxon>Pseudomonadati</taxon>
        <taxon>Pseudomonadota</taxon>
        <taxon>Alphaproteobacteria</taxon>
        <taxon>Rhodospirillales</taxon>
        <taxon>Azospirillaceae</taxon>
        <taxon>Azospirillum</taxon>
    </lineage>
</organism>
<dbReference type="PANTHER" id="PTHR30329:SF19">
    <property type="entry name" value="OUTER MEMBRANE PROTEIN, OMPA FAMILY"/>
    <property type="match status" value="1"/>
</dbReference>
<reference evidence="4 5" key="1">
    <citation type="submission" date="2023-07" db="EMBL/GenBank/DDBJ databases">
        <title>Genomic Encyclopedia of Type Strains, Phase IV (KMG-IV): sequencing the most valuable type-strain genomes for metagenomic binning, comparative biology and taxonomic classification.</title>
        <authorList>
            <person name="Goeker M."/>
        </authorList>
    </citation>
    <scope>NUCLEOTIDE SEQUENCE [LARGE SCALE GENOMIC DNA]</scope>
    <source>
        <strain evidence="4 5">DSM 19922</strain>
    </source>
</reference>
<gene>
    <name evidence="4" type="ORF">QO018_005261</name>
</gene>
<feature type="compositionally biased region" description="Basic and acidic residues" evidence="2">
    <location>
        <begin position="423"/>
        <end position="447"/>
    </location>
</feature>
<keyword evidence="1" id="KW-0472">Membrane</keyword>
<keyword evidence="5" id="KW-1185">Reference proteome</keyword>
<dbReference type="PANTHER" id="PTHR30329">
    <property type="entry name" value="STATOR ELEMENT OF FLAGELLAR MOTOR COMPLEX"/>
    <property type="match status" value="1"/>
</dbReference>
<comment type="caution">
    <text evidence="4">The sequence shown here is derived from an EMBL/GenBank/DDBJ whole genome shotgun (WGS) entry which is preliminary data.</text>
</comment>
<dbReference type="InterPro" id="IPR036737">
    <property type="entry name" value="OmpA-like_sf"/>
</dbReference>
<accession>A0ABU0MSC6</accession>
<dbReference type="CDD" id="cd07185">
    <property type="entry name" value="OmpA_C-like"/>
    <property type="match status" value="1"/>
</dbReference>
<evidence type="ECO:0000259" key="3">
    <source>
        <dbReference type="PROSITE" id="PS51123"/>
    </source>
</evidence>
<dbReference type="InterPro" id="IPR017732">
    <property type="entry name" value="T4/T6SS_DotU"/>
</dbReference>
<dbReference type="InterPro" id="IPR006665">
    <property type="entry name" value="OmpA-like"/>
</dbReference>
<protein>
    <submittedName>
        <fullName evidence="4">Type VI secretion system protein ImpK</fullName>
    </submittedName>
</protein>
<feature type="region of interest" description="Disordered" evidence="2">
    <location>
        <begin position="422"/>
        <end position="447"/>
    </location>
</feature>
<dbReference type="InterPro" id="IPR038522">
    <property type="entry name" value="T4/T6SS_DotU_sf"/>
</dbReference>
<evidence type="ECO:0000313" key="5">
    <source>
        <dbReference type="Proteomes" id="UP001244552"/>
    </source>
</evidence>
<evidence type="ECO:0000256" key="2">
    <source>
        <dbReference type="SAM" id="MobiDB-lite"/>
    </source>
</evidence>
<dbReference type="Proteomes" id="UP001244552">
    <property type="component" value="Unassembled WGS sequence"/>
</dbReference>
<dbReference type="SUPFAM" id="SSF103088">
    <property type="entry name" value="OmpA-like"/>
    <property type="match status" value="1"/>
</dbReference>
<dbReference type="Pfam" id="PF00691">
    <property type="entry name" value="OmpA"/>
    <property type="match status" value="1"/>
</dbReference>
<dbReference type="Gene3D" id="3.30.1330.60">
    <property type="entry name" value="OmpA-like domain"/>
    <property type="match status" value="1"/>
</dbReference>
<dbReference type="InterPro" id="IPR050330">
    <property type="entry name" value="Bact_OuterMem_StrucFunc"/>
</dbReference>
<dbReference type="NCBIfam" id="NF038228">
    <property type="entry name" value="IcmH_DotU_IVB"/>
    <property type="match status" value="1"/>
</dbReference>
<dbReference type="EMBL" id="JAUSVU010000026">
    <property type="protein sequence ID" value="MDQ0536365.1"/>
    <property type="molecule type" value="Genomic_DNA"/>
</dbReference>
<evidence type="ECO:0000256" key="1">
    <source>
        <dbReference type="PROSITE-ProRule" id="PRU00473"/>
    </source>
</evidence>
<feature type="compositionally biased region" description="Low complexity" evidence="2">
    <location>
        <begin position="29"/>
        <end position="65"/>
    </location>
</feature>
<dbReference type="NCBIfam" id="TIGR03349">
    <property type="entry name" value="IV_VI_DotU"/>
    <property type="match status" value="1"/>
</dbReference>